<sequence>MTDWWWVDLLLAVAAGLVLTWIALIIALAVAGPRGPLLREALRVLPDLLRLLRRLAADGSLPRGVRVRLVLLFAYLALPFDLVPDFIPVLGYADDAIIVALVLRSVVRRAGIDAVRAHWPGSDDGFAVLCRLTGLPLPRKES</sequence>
<dbReference type="AlphaFoldDB" id="A0A9W6LJ18"/>
<dbReference type="Proteomes" id="UP001144313">
    <property type="component" value="Unassembled WGS sequence"/>
</dbReference>
<keyword evidence="8" id="KW-1185">Reference proteome</keyword>
<feature type="domain" description="DUF1232" evidence="6">
    <location>
        <begin position="66"/>
        <end position="101"/>
    </location>
</feature>
<evidence type="ECO:0000313" key="7">
    <source>
        <dbReference type="EMBL" id="GLI44534.1"/>
    </source>
</evidence>
<evidence type="ECO:0000256" key="4">
    <source>
        <dbReference type="ARBA" id="ARBA00023136"/>
    </source>
</evidence>
<feature type="transmembrane region" description="Helical" evidence="5">
    <location>
        <begin position="6"/>
        <end position="31"/>
    </location>
</feature>
<evidence type="ECO:0000256" key="5">
    <source>
        <dbReference type="SAM" id="Phobius"/>
    </source>
</evidence>
<comment type="caution">
    <text evidence="7">The sequence shown here is derived from an EMBL/GenBank/DDBJ whole genome shotgun (WGS) entry which is preliminary data.</text>
</comment>
<evidence type="ECO:0000313" key="8">
    <source>
        <dbReference type="Proteomes" id="UP001144313"/>
    </source>
</evidence>
<name>A0A9W6LJ18_9ACTN</name>
<evidence type="ECO:0000259" key="6">
    <source>
        <dbReference type="Pfam" id="PF06803"/>
    </source>
</evidence>
<evidence type="ECO:0000256" key="2">
    <source>
        <dbReference type="ARBA" id="ARBA00022692"/>
    </source>
</evidence>
<reference evidence="7" key="1">
    <citation type="submission" date="2022-12" db="EMBL/GenBank/DDBJ databases">
        <title>Reference genome sequencing for broad-spectrum identification of bacterial and archaeal isolates by mass spectrometry.</title>
        <authorList>
            <person name="Sekiguchi Y."/>
            <person name="Tourlousse D.M."/>
        </authorList>
    </citation>
    <scope>NUCLEOTIDE SEQUENCE</scope>
    <source>
        <strain evidence="7">LLR39Z86</strain>
    </source>
</reference>
<keyword evidence="3 5" id="KW-1133">Transmembrane helix</keyword>
<evidence type="ECO:0000256" key="3">
    <source>
        <dbReference type="ARBA" id="ARBA00022989"/>
    </source>
</evidence>
<comment type="subcellular location">
    <subcellularLocation>
        <location evidence="1">Endomembrane system</location>
        <topology evidence="1">Multi-pass membrane protein</topology>
    </subcellularLocation>
</comment>
<gene>
    <name evidence="7" type="ORF">GALLR39Z86_43840</name>
</gene>
<evidence type="ECO:0000256" key="1">
    <source>
        <dbReference type="ARBA" id="ARBA00004127"/>
    </source>
</evidence>
<dbReference type="GO" id="GO:0012505">
    <property type="term" value="C:endomembrane system"/>
    <property type="evidence" value="ECO:0007669"/>
    <property type="project" value="UniProtKB-SubCell"/>
</dbReference>
<keyword evidence="4 5" id="KW-0472">Membrane</keyword>
<protein>
    <recommendedName>
        <fullName evidence="6">DUF1232 domain-containing protein</fullName>
    </recommendedName>
</protein>
<accession>A0A9W6LJ18</accession>
<dbReference type="Pfam" id="PF06803">
    <property type="entry name" value="DUF1232"/>
    <property type="match status" value="1"/>
</dbReference>
<organism evidence="7 8">
    <name type="scientific">Glycomyces algeriensis</name>
    <dbReference type="NCBI Taxonomy" id="256037"/>
    <lineage>
        <taxon>Bacteria</taxon>
        <taxon>Bacillati</taxon>
        <taxon>Actinomycetota</taxon>
        <taxon>Actinomycetes</taxon>
        <taxon>Glycomycetales</taxon>
        <taxon>Glycomycetaceae</taxon>
        <taxon>Glycomyces</taxon>
    </lineage>
</organism>
<dbReference type="EMBL" id="BSDT01000001">
    <property type="protein sequence ID" value="GLI44534.1"/>
    <property type="molecule type" value="Genomic_DNA"/>
</dbReference>
<dbReference type="RefSeq" id="WP_270118098.1">
    <property type="nucleotide sequence ID" value="NZ_BAAAOL010000007.1"/>
</dbReference>
<keyword evidence="2 5" id="KW-0812">Transmembrane</keyword>
<proteinExistence type="predicted"/>
<dbReference type="InterPro" id="IPR010652">
    <property type="entry name" value="DUF1232"/>
</dbReference>